<dbReference type="AlphaFoldDB" id="A0A2C6DT49"/>
<feature type="compositionally biased region" description="Polar residues" evidence="1">
    <location>
        <begin position="219"/>
        <end position="237"/>
    </location>
</feature>
<feature type="compositionally biased region" description="Basic and acidic residues" evidence="1">
    <location>
        <begin position="238"/>
        <end position="247"/>
    </location>
</feature>
<dbReference type="OrthoDB" id="6485482at2"/>
<dbReference type="Proteomes" id="UP000224974">
    <property type="component" value="Unassembled WGS sequence"/>
</dbReference>
<dbReference type="InterPro" id="IPR025262">
    <property type="entry name" value="QseG"/>
</dbReference>
<reference evidence="3" key="1">
    <citation type="submission" date="2017-09" db="EMBL/GenBank/DDBJ databases">
        <title>FDA dAtabase for Regulatory Grade micrObial Sequences (FDA-ARGOS): Supporting development and validation of Infectious Disease Dx tests.</title>
        <authorList>
            <person name="Minogue T."/>
            <person name="Wolcott M."/>
            <person name="Wasieloski L."/>
            <person name="Aguilar W."/>
            <person name="Moore D."/>
            <person name="Tallon L."/>
            <person name="Sadzewicz L."/>
            <person name="Ott S."/>
            <person name="Zhao X."/>
            <person name="Nagaraj S."/>
            <person name="Vavikolanu K."/>
            <person name="Aluvathingal J."/>
            <person name="Nadendla S."/>
            <person name="Sichtig H."/>
        </authorList>
    </citation>
    <scope>NUCLEOTIDE SEQUENCE [LARGE SCALE GENOMIC DNA]</scope>
    <source>
        <strain evidence="3">FDAARGOS_387</strain>
    </source>
</reference>
<evidence type="ECO:0000313" key="3">
    <source>
        <dbReference type="Proteomes" id="UP000224974"/>
    </source>
</evidence>
<name>A0A2C6DT49_9GAMM</name>
<proteinExistence type="predicted"/>
<evidence type="ECO:0000256" key="1">
    <source>
        <dbReference type="SAM" id="MobiDB-lite"/>
    </source>
</evidence>
<organism evidence="2 3">
    <name type="scientific">Budvicia aquatica</name>
    <dbReference type="NCBI Taxonomy" id="82979"/>
    <lineage>
        <taxon>Bacteria</taxon>
        <taxon>Pseudomonadati</taxon>
        <taxon>Pseudomonadota</taxon>
        <taxon>Gammaproteobacteria</taxon>
        <taxon>Enterobacterales</taxon>
        <taxon>Budviciaceae</taxon>
        <taxon>Budvicia</taxon>
    </lineage>
</organism>
<keyword evidence="2" id="KW-0449">Lipoprotein</keyword>
<evidence type="ECO:0000313" key="2">
    <source>
        <dbReference type="EMBL" id="PHI31991.1"/>
    </source>
</evidence>
<dbReference type="STRING" id="1111728.GCA_000427805_03393"/>
<dbReference type="NCBIfam" id="NF007997">
    <property type="entry name" value="PRK10722.1"/>
    <property type="match status" value="1"/>
</dbReference>
<comment type="caution">
    <text evidence="2">The sequence shown here is derived from an EMBL/GenBank/DDBJ whole genome shotgun (WGS) entry which is preliminary data.</text>
</comment>
<feature type="compositionally biased region" description="Pro residues" evidence="1">
    <location>
        <begin position="308"/>
        <end position="318"/>
    </location>
</feature>
<gene>
    <name evidence="2" type="ORF">CRN84_23035</name>
</gene>
<dbReference type="EMBL" id="PDDX01000001">
    <property type="protein sequence ID" value="PHI31991.1"/>
    <property type="molecule type" value="Genomic_DNA"/>
</dbReference>
<protein>
    <submittedName>
        <fullName evidence="2">Two-component system QseEF-associated lipoprotein QseG</fullName>
    </submittedName>
</protein>
<keyword evidence="3" id="KW-1185">Reference proteome</keyword>
<accession>A0A2C6DT49</accession>
<feature type="compositionally biased region" description="Basic and acidic residues" evidence="1">
    <location>
        <begin position="274"/>
        <end position="285"/>
    </location>
</feature>
<dbReference type="Pfam" id="PF13942">
    <property type="entry name" value="Lipoprotein_20"/>
    <property type="match status" value="1"/>
</dbReference>
<feature type="region of interest" description="Disordered" evidence="1">
    <location>
        <begin position="212"/>
        <end position="318"/>
    </location>
</feature>
<sequence length="318" mass="35286">MRKRSIQHNSDSRLKLTTVAVSSVSSKLKAVLALASVLAIPVMLAGCSNQTLSNSLSGSIKTEAPDRKISDYSRVSCDSAIWQNQNDDTNANSLYWLRLMSCVQTLTPPVARIQSYGYEVVKWDRAFKRAILLARTEPTSSERRKSLEQLKSFRGVYPDNVYPLIQLWSDEQTLELALFDERLRSQRLKESSDALLGSLQEQHQELKHQLNETTRKLENLTNIERQLSSRKTPQTEASHSEAIENPKPDAATEPSVTPPAEKTEPPKAPVPPEVPEKSAVKEEVKSPTPKTAGEQPVTSQPAATSPVPAKPDTPPQKQ</sequence>